<dbReference type="SUPFAM" id="SSF49899">
    <property type="entry name" value="Concanavalin A-like lectins/glucanases"/>
    <property type="match status" value="1"/>
</dbReference>
<dbReference type="InterPro" id="IPR013320">
    <property type="entry name" value="ConA-like_dom_sf"/>
</dbReference>
<dbReference type="PROSITE" id="PS51257">
    <property type="entry name" value="PROKAR_LIPOPROTEIN"/>
    <property type="match status" value="1"/>
</dbReference>
<dbReference type="EC" id="3.2.1.73" evidence="4"/>
<dbReference type="RefSeq" id="WP_066428491.1">
    <property type="nucleotide sequence ID" value="NZ_CP014227.1"/>
</dbReference>
<dbReference type="PROSITE" id="PS51762">
    <property type="entry name" value="GH16_2"/>
    <property type="match status" value="1"/>
</dbReference>
<dbReference type="SUPFAM" id="SSF49299">
    <property type="entry name" value="PKD domain"/>
    <property type="match status" value="1"/>
</dbReference>
<keyword evidence="4" id="KW-0326">Glycosidase</keyword>
<dbReference type="InterPro" id="IPR035986">
    <property type="entry name" value="PKD_dom_sf"/>
</dbReference>
<evidence type="ECO:0000313" key="6">
    <source>
        <dbReference type="Proteomes" id="UP000215539"/>
    </source>
</evidence>
<protein>
    <submittedName>
        <fullName evidence="4">Beta-glucanase</fullName>
        <ecNumber evidence="4">3.2.1.73</ecNumber>
    </submittedName>
    <submittedName>
        <fullName evidence="3">Glucan endo-1,3-beta-D-glucosidase</fullName>
    </submittedName>
</protein>
<reference evidence="4 6" key="2">
    <citation type="submission" date="2017-06" db="EMBL/GenBank/DDBJ databases">
        <authorList>
            <consortium name="Pathogen Informatics"/>
        </authorList>
    </citation>
    <scope>NUCLEOTIDE SEQUENCE [LARGE SCALE GENOMIC DNA]</scope>
    <source>
        <strain evidence="4 6">NCTC12947</strain>
    </source>
</reference>
<dbReference type="PANTHER" id="PTHR10963:SF55">
    <property type="entry name" value="GLYCOSIDE HYDROLASE FAMILY 16 PROTEIN"/>
    <property type="match status" value="1"/>
</dbReference>
<gene>
    <name evidence="4" type="primary">bglA_2</name>
    <name evidence="3" type="ORF">AXF12_03880</name>
    <name evidence="4" type="ORF">SAMEA44541418_00960</name>
</gene>
<dbReference type="GO" id="GO:0005975">
    <property type="term" value="P:carbohydrate metabolic process"/>
    <property type="evidence" value="ECO:0007669"/>
    <property type="project" value="InterPro"/>
</dbReference>
<dbReference type="EMBL" id="CP014227">
    <property type="protein sequence ID" value="AMD84731.1"/>
    <property type="molecule type" value="Genomic_DNA"/>
</dbReference>
<keyword evidence="5" id="KW-1185">Reference proteome</keyword>
<evidence type="ECO:0000256" key="1">
    <source>
        <dbReference type="ARBA" id="ARBA00006865"/>
    </source>
</evidence>
<evidence type="ECO:0000313" key="5">
    <source>
        <dbReference type="Proteomes" id="UP000065822"/>
    </source>
</evidence>
<dbReference type="EMBL" id="LT906449">
    <property type="protein sequence ID" value="SNV08011.1"/>
    <property type="molecule type" value="Genomic_DNA"/>
</dbReference>
<dbReference type="Proteomes" id="UP000215539">
    <property type="component" value="Chromosome 1"/>
</dbReference>
<dbReference type="CDD" id="cd08023">
    <property type="entry name" value="GH16_laminarinase_like"/>
    <property type="match status" value="1"/>
</dbReference>
<dbReference type="KEGG" id="chg:AXF12_03880"/>
<dbReference type="AlphaFoldDB" id="A0AAX2GX07"/>
<comment type="similarity">
    <text evidence="1">Belongs to the glycosyl hydrolase 16 family.</text>
</comment>
<dbReference type="Gene3D" id="2.60.40.10">
    <property type="entry name" value="Immunoglobulins"/>
    <property type="match status" value="1"/>
</dbReference>
<keyword evidence="4" id="KW-0378">Hydrolase</keyword>
<accession>A0AAX2GX07</accession>
<dbReference type="Proteomes" id="UP000065822">
    <property type="component" value="Chromosome"/>
</dbReference>
<dbReference type="Gene3D" id="2.60.120.200">
    <property type="match status" value="1"/>
</dbReference>
<dbReference type="Pfam" id="PF00722">
    <property type="entry name" value="Glyco_hydro_16"/>
    <property type="match status" value="1"/>
</dbReference>
<evidence type="ECO:0000313" key="4">
    <source>
        <dbReference type="EMBL" id="SNV08011.1"/>
    </source>
</evidence>
<feature type="domain" description="GH16" evidence="2">
    <location>
        <begin position="307"/>
        <end position="555"/>
    </location>
</feature>
<organism evidence="4 6">
    <name type="scientific">Capnocytophaga haemolytica</name>
    <dbReference type="NCBI Taxonomy" id="45243"/>
    <lineage>
        <taxon>Bacteria</taxon>
        <taxon>Pseudomonadati</taxon>
        <taxon>Bacteroidota</taxon>
        <taxon>Flavobacteriia</taxon>
        <taxon>Flavobacteriales</taxon>
        <taxon>Flavobacteriaceae</taxon>
        <taxon>Capnocytophaga</taxon>
    </lineage>
</organism>
<evidence type="ECO:0000313" key="3">
    <source>
        <dbReference type="EMBL" id="AMD84731.1"/>
    </source>
</evidence>
<name>A0AAX2GX07_9FLAO</name>
<proteinExistence type="inferred from homology"/>
<dbReference type="InterPro" id="IPR013783">
    <property type="entry name" value="Ig-like_fold"/>
</dbReference>
<evidence type="ECO:0000259" key="2">
    <source>
        <dbReference type="PROSITE" id="PS51762"/>
    </source>
</evidence>
<dbReference type="GO" id="GO:0042972">
    <property type="term" value="F:licheninase activity"/>
    <property type="evidence" value="ECO:0007669"/>
    <property type="project" value="UniProtKB-EC"/>
</dbReference>
<dbReference type="InterPro" id="IPR000757">
    <property type="entry name" value="Beta-glucanase-like"/>
</dbReference>
<sequence length="555" mass="61377">MKKLFFLITAIVFGIATFLISCSKDKNFGDLIAPSALEASFEVQGANDANPHGDGTGFVNFTVTAKNATTFRIDFGDGRHEMSPSGKFRHQYTKVGTNTYTAVISAVGIGGLMTSVQKEISVLSTFSDVEAENLLAGANVGDSKTWYWASDMEGFAGLGPQEADNGNGEFAYAAWWNASANDASRTCMYANSFIFKRTDSGITFEQTANEVFIPGAYGTDVLGLEKDRCYGTDVVKSIKGVKNVSFFPSSSKAAKEGKYNNKPYRGSAFEISDNGMTGWWVGASTYDIISVTNTTLIVRIMQPNSQYAWYHIFTSSKPGANSNKTTFDKLVWQDEFDKDGAPDASKWTYDLGNGQWGWGNNEKQSYTDKADNVIVKNGVLKITAKKEGSGYTSARIKTQGLYEFTYGKVEIRAKLPSKAGTWPALWMLGSSIINQAWPKCGEIDMMEQTGTNKKEVLGALHWLNAANNQHAEYSLRTNVDNTAEYHVYSMEWNKDFIRLFIDGKQFYEIINKNELPFNSKFFLIMNVALGGTLGGNIPADFTEDSMEVDYIRVYQ</sequence>
<reference evidence="3 5" key="1">
    <citation type="submission" date="2016-02" db="EMBL/GenBank/DDBJ databases">
        <authorList>
            <person name="Holder M.E."/>
            <person name="Ajami N.J."/>
            <person name="Petrosino J.F."/>
        </authorList>
    </citation>
    <scope>NUCLEOTIDE SEQUENCE [LARGE SCALE GENOMIC DNA]</scope>
    <source>
        <strain evidence="3 5">CCUG 32990</strain>
    </source>
</reference>
<dbReference type="InterPro" id="IPR050546">
    <property type="entry name" value="Glycosyl_Hydrlase_16"/>
</dbReference>
<dbReference type="PANTHER" id="PTHR10963">
    <property type="entry name" value="GLYCOSYL HYDROLASE-RELATED"/>
    <property type="match status" value="1"/>
</dbReference>